<dbReference type="Gene3D" id="2.60.20.10">
    <property type="entry name" value="Crystallins"/>
    <property type="match status" value="2"/>
</dbReference>
<dbReference type="InterPro" id="IPR050252">
    <property type="entry name" value="Beta/Gamma-Crystallin"/>
</dbReference>
<dbReference type="SMART" id="SM00247">
    <property type="entry name" value="XTALbg"/>
    <property type="match status" value="2"/>
</dbReference>
<sequence>MADTQITLYRDTNFEGRSIVLTTCGSSNLGNDYGFNDQTSSIKVQSGIWLVYSDSNYGGSVYVLTPGEYRSPGTWGGSGDSISSVRPLPGVQGTNMAILFQDSNYGARMVAVTGSLASLSDIDFNDQASSAIILGGTWLMYKDSNFKGTTWSVSATGGAGHNGYYPSANGFFDNDAVSSIMPG</sequence>
<dbReference type="Proteomes" id="UP000268313">
    <property type="component" value="Unassembled WGS sequence"/>
</dbReference>
<dbReference type="PROSITE" id="PS50915">
    <property type="entry name" value="CRYSTALLIN_BETA_GAMMA"/>
    <property type="match status" value="2"/>
</dbReference>
<dbReference type="Pfam" id="PF00030">
    <property type="entry name" value="Crystall"/>
    <property type="match status" value="2"/>
</dbReference>
<dbReference type="AlphaFoldDB" id="A0A3A8JVI1"/>
<comment type="similarity">
    <text evidence="1">Belongs to the beta/gamma-crystallin family.</text>
</comment>
<keyword evidence="5" id="KW-1185">Reference proteome</keyword>
<dbReference type="PANTHER" id="PTHR11818">
    <property type="entry name" value="BETA/GAMMA CRYSTALLIN"/>
    <property type="match status" value="1"/>
</dbReference>
<evidence type="ECO:0000259" key="3">
    <source>
        <dbReference type="PROSITE" id="PS50915"/>
    </source>
</evidence>
<dbReference type="InterPro" id="IPR011024">
    <property type="entry name" value="G_crystallin-like"/>
</dbReference>
<proteinExistence type="inferred from homology"/>
<accession>A0A3A8JVI1</accession>
<dbReference type="EMBL" id="RAWE01000104">
    <property type="protein sequence ID" value="RKG99902.1"/>
    <property type="molecule type" value="Genomic_DNA"/>
</dbReference>
<dbReference type="OrthoDB" id="9777645at2"/>
<evidence type="ECO:0000313" key="4">
    <source>
        <dbReference type="EMBL" id="RKG99902.1"/>
    </source>
</evidence>
<evidence type="ECO:0000256" key="1">
    <source>
        <dbReference type="ARBA" id="ARBA00009646"/>
    </source>
</evidence>
<organism evidence="4 5">
    <name type="scientific">Corallococcus carmarthensis</name>
    <dbReference type="NCBI Taxonomy" id="2316728"/>
    <lineage>
        <taxon>Bacteria</taxon>
        <taxon>Pseudomonadati</taxon>
        <taxon>Myxococcota</taxon>
        <taxon>Myxococcia</taxon>
        <taxon>Myxococcales</taxon>
        <taxon>Cystobacterineae</taxon>
        <taxon>Myxococcaceae</taxon>
        <taxon>Corallococcus</taxon>
    </lineage>
</organism>
<feature type="domain" description="Beta/gamma crystallin 'Greek key'" evidence="3">
    <location>
        <begin position="47"/>
        <end position="89"/>
    </location>
</feature>
<dbReference type="SUPFAM" id="SSF49695">
    <property type="entry name" value="gamma-Crystallin-like"/>
    <property type="match status" value="1"/>
</dbReference>
<evidence type="ECO:0000256" key="2">
    <source>
        <dbReference type="ARBA" id="ARBA00022737"/>
    </source>
</evidence>
<protein>
    <recommendedName>
        <fullName evidence="3">Beta/gamma crystallin 'Greek key' domain-containing protein</fullName>
    </recommendedName>
</protein>
<dbReference type="InterPro" id="IPR001064">
    <property type="entry name" value="Beta/gamma_crystallin"/>
</dbReference>
<comment type="caution">
    <text evidence="4">The sequence shown here is derived from an EMBL/GenBank/DDBJ whole genome shotgun (WGS) entry which is preliminary data.</text>
</comment>
<feature type="domain" description="Beta/gamma crystallin 'Greek key'" evidence="3">
    <location>
        <begin position="4"/>
        <end position="46"/>
    </location>
</feature>
<reference evidence="5" key="1">
    <citation type="submission" date="2018-09" db="EMBL/GenBank/DDBJ databases">
        <authorList>
            <person name="Livingstone P.G."/>
            <person name="Whitworth D.E."/>
        </authorList>
    </citation>
    <scope>NUCLEOTIDE SEQUENCE [LARGE SCALE GENOMIC DNA]</scope>
    <source>
        <strain evidence="5">CA043D</strain>
    </source>
</reference>
<keyword evidence="2" id="KW-0677">Repeat</keyword>
<name>A0A3A8JVI1_9BACT</name>
<gene>
    <name evidence="4" type="ORF">D7X32_25215</name>
</gene>
<dbReference type="PANTHER" id="PTHR11818:SF42">
    <property type="entry name" value="VOLTAGE-GATED HYDROGEN CHANNEL 1"/>
    <property type="match status" value="1"/>
</dbReference>
<evidence type="ECO:0000313" key="5">
    <source>
        <dbReference type="Proteomes" id="UP000268313"/>
    </source>
</evidence>
<dbReference type="RefSeq" id="WP_120605119.1">
    <property type="nucleotide sequence ID" value="NZ_JABFJX010000054.1"/>
</dbReference>